<dbReference type="InterPro" id="IPR022122">
    <property type="entry name" value="DUF3657"/>
</dbReference>
<evidence type="ECO:0000313" key="1">
    <source>
        <dbReference type="EMBL" id="GFZ13035.1"/>
    </source>
</evidence>
<comment type="caution">
    <text evidence="1">The sequence shown here is derived from an EMBL/GenBank/DDBJ whole genome shotgun (WGS) entry which is preliminary data.</text>
</comment>
<organism evidence="1 2">
    <name type="scientific">Actinidia rufa</name>
    <dbReference type="NCBI Taxonomy" id="165716"/>
    <lineage>
        <taxon>Eukaryota</taxon>
        <taxon>Viridiplantae</taxon>
        <taxon>Streptophyta</taxon>
        <taxon>Embryophyta</taxon>
        <taxon>Tracheophyta</taxon>
        <taxon>Spermatophyta</taxon>
        <taxon>Magnoliopsida</taxon>
        <taxon>eudicotyledons</taxon>
        <taxon>Gunneridae</taxon>
        <taxon>Pentapetalae</taxon>
        <taxon>asterids</taxon>
        <taxon>Ericales</taxon>
        <taxon>Actinidiaceae</taxon>
        <taxon>Actinidia</taxon>
    </lineage>
</organism>
<dbReference type="Proteomes" id="UP000585474">
    <property type="component" value="Unassembled WGS sequence"/>
</dbReference>
<dbReference type="OrthoDB" id="273452at2759"/>
<reference evidence="1 2" key="1">
    <citation type="submission" date="2019-07" db="EMBL/GenBank/DDBJ databases">
        <title>De Novo Assembly of kiwifruit Actinidia rufa.</title>
        <authorList>
            <person name="Sugita-Konishi S."/>
            <person name="Sato K."/>
            <person name="Mori E."/>
            <person name="Abe Y."/>
            <person name="Kisaki G."/>
            <person name="Hamano K."/>
            <person name="Suezawa K."/>
            <person name="Otani M."/>
            <person name="Fukuda T."/>
            <person name="Manabe T."/>
            <person name="Gomi K."/>
            <person name="Tabuchi M."/>
            <person name="Akimitsu K."/>
            <person name="Kataoka I."/>
        </authorList>
    </citation>
    <scope>NUCLEOTIDE SEQUENCE [LARGE SCALE GENOMIC DNA]</scope>
    <source>
        <strain evidence="2">cv. Fuchu</strain>
    </source>
</reference>
<dbReference type="EMBL" id="BJWL01000023">
    <property type="protein sequence ID" value="GFZ13035.1"/>
    <property type="molecule type" value="Genomic_DNA"/>
</dbReference>
<keyword evidence="2" id="KW-1185">Reference proteome</keyword>
<sequence length="281" mass="30931">MLKWVMRSFKGLSKYLGLAFGGFDSGNQSKKEARMAARCRGEIPDVGSDDIYGVWRIDDTDHSFSTQPFRIRYARQDVLLSVMIAFNLSLGKYEGLPTSAVILKFELMYVPVLENGSGLQASLDAFSASVHEFRIPPKALLGLHSYCPVHFDSFHAVLVDITIHISLLKGGIHIASAKVPSDSSAIKDDEGENFDKSNQAMLVRALLTSRDILLEELQNLSKAINQMVDLDDFTSKLDDSRLFGSSREGVLETSHAAVSAEASSKPKTDSEVLILLCGYYS</sequence>
<accession>A0A7J0GQD8</accession>
<gene>
    <name evidence="1" type="ORF">Acr_23g0014200</name>
</gene>
<name>A0A7J0GQD8_9ERIC</name>
<evidence type="ECO:0000313" key="2">
    <source>
        <dbReference type="Proteomes" id="UP000585474"/>
    </source>
</evidence>
<protein>
    <submittedName>
        <fullName evidence="1">Putative serine esterase family protein</fullName>
    </submittedName>
</protein>
<dbReference type="AlphaFoldDB" id="A0A7J0GQD8"/>
<dbReference type="Pfam" id="PF12394">
    <property type="entry name" value="DUF3657"/>
    <property type="match status" value="1"/>
</dbReference>
<proteinExistence type="predicted"/>